<dbReference type="Proteomes" id="UP000076532">
    <property type="component" value="Unassembled WGS sequence"/>
</dbReference>
<proteinExistence type="predicted"/>
<evidence type="ECO:0000313" key="3">
    <source>
        <dbReference type="Proteomes" id="UP000076532"/>
    </source>
</evidence>
<dbReference type="InterPro" id="IPR011545">
    <property type="entry name" value="DEAD/DEAH_box_helicase_dom"/>
</dbReference>
<organism evidence="2 3">
    <name type="scientific">Athelia psychrophila</name>
    <dbReference type="NCBI Taxonomy" id="1759441"/>
    <lineage>
        <taxon>Eukaryota</taxon>
        <taxon>Fungi</taxon>
        <taxon>Dikarya</taxon>
        <taxon>Basidiomycota</taxon>
        <taxon>Agaricomycotina</taxon>
        <taxon>Agaricomycetes</taxon>
        <taxon>Agaricomycetidae</taxon>
        <taxon>Atheliales</taxon>
        <taxon>Atheliaceae</taxon>
        <taxon>Athelia</taxon>
    </lineage>
</organism>
<dbReference type="GO" id="GO:0003676">
    <property type="term" value="F:nucleic acid binding"/>
    <property type="evidence" value="ECO:0007669"/>
    <property type="project" value="InterPro"/>
</dbReference>
<dbReference type="Pfam" id="PF00270">
    <property type="entry name" value="DEAD"/>
    <property type="match status" value="1"/>
</dbReference>
<accession>A0A165YK31</accession>
<gene>
    <name evidence="2" type="ORF">FIBSPDRAFT_914035</name>
</gene>
<evidence type="ECO:0000313" key="2">
    <source>
        <dbReference type="EMBL" id="KZP09641.1"/>
    </source>
</evidence>
<dbReference type="SUPFAM" id="SSF52540">
    <property type="entry name" value="P-loop containing nucleoside triphosphate hydrolases"/>
    <property type="match status" value="1"/>
</dbReference>
<dbReference type="AlphaFoldDB" id="A0A165YK31"/>
<feature type="domain" description="DEAD/DEAH-box helicase" evidence="1">
    <location>
        <begin position="29"/>
        <end position="91"/>
    </location>
</feature>
<dbReference type="EMBL" id="KV417695">
    <property type="protein sequence ID" value="KZP09641.1"/>
    <property type="molecule type" value="Genomic_DNA"/>
</dbReference>
<dbReference type="GO" id="GO:0005524">
    <property type="term" value="F:ATP binding"/>
    <property type="evidence" value="ECO:0007669"/>
    <property type="project" value="InterPro"/>
</dbReference>
<sequence length="149" mass="16612">MPKISWTSQRICKVISKCFNKCVCWYQVKTALGLHAKKGVVGKALTGAGKTLSFFGGVVMALEEEPDGEHMIIVVSPLNLLSKQNVDTLVIIVNPEILMQNDGVSGFGKLWKKPQFTNQILYFVFDEGHCISLWSLFRHSGPLTYHIEA</sequence>
<dbReference type="InterPro" id="IPR027417">
    <property type="entry name" value="P-loop_NTPase"/>
</dbReference>
<name>A0A165YK31_9AGAM</name>
<reference evidence="2 3" key="1">
    <citation type="journal article" date="2016" name="Mol. Biol. Evol.">
        <title>Comparative Genomics of Early-Diverging Mushroom-Forming Fungi Provides Insights into the Origins of Lignocellulose Decay Capabilities.</title>
        <authorList>
            <person name="Nagy L.G."/>
            <person name="Riley R."/>
            <person name="Tritt A."/>
            <person name="Adam C."/>
            <person name="Daum C."/>
            <person name="Floudas D."/>
            <person name="Sun H."/>
            <person name="Yadav J.S."/>
            <person name="Pangilinan J."/>
            <person name="Larsson K.H."/>
            <person name="Matsuura K."/>
            <person name="Barry K."/>
            <person name="Labutti K."/>
            <person name="Kuo R."/>
            <person name="Ohm R.A."/>
            <person name="Bhattacharya S.S."/>
            <person name="Shirouzu T."/>
            <person name="Yoshinaga Y."/>
            <person name="Martin F.M."/>
            <person name="Grigoriev I.V."/>
            <person name="Hibbett D.S."/>
        </authorList>
    </citation>
    <scope>NUCLEOTIDE SEQUENCE [LARGE SCALE GENOMIC DNA]</scope>
    <source>
        <strain evidence="2 3">CBS 109695</strain>
    </source>
</reference>
<dbReference type="OrthoDB" id="10261556at2759"/>
<evidence type="ECO:0000259" key="1">
    <source>
        <dbReference type="Pfam" id="PF00270"/>
    </source>
</evidence>
<keyword evidence="3" id="KW-1185">Reference proteome</keyword>
<dbReference type="Gene3D" id="3.40.50.300">
    <property type="entry name" value="P-loop containing nucleotide triphosphate hydrolases"/>
    <property type="match status" value="2"/>
</dbReference>
<protein>
    <recommendedName>
        <fullName evidence="1">DEAD/DEAH-box helicase domain-containing protein</fullName>
    </recommendedName>
</protein>